<dbReference type="GeneID" id="78288122"/>
<protein>
    <submittedName>
        <fullName evidence="2">L-amino acid N-acyltransferase YncA</fullName>
    </submittedName>
</protein>
<evidence type="ECO:0000313" key="3">
    <source>
        <dbReference type="Proteomes" id="UP000198558"/>
    </source>
</evidence>
<dbReference type="Pfam" id="PF00583">
    <property type="entry name" value="Acetyltransf_1"/>
    <property type="match status" value="1"/>
</dbReference>
<dbReference type="AlphaFoldDB" id="A0A1I0E5H0"/>
<sequence length="164" mass="19030">MKLRLTTTNDLNAVMTIINQAKKYFKEQGINQWQDGYPNENSILNDIDHQEAYVLEINGEIVATAMISKALEPNYNYIDGKWLQNANYITVHRIAIRNDQKGNGLAKIIMDEATKLYPKLPSIRIDTHDDNLSMQRFLTKYGFTHCGTIYLENKETRRAYEKIL</sequence>
<feature type="domain" description="N-acetyltransferase" evidence="1">
    <location>
        <begin position="1"/>
        <end position="164"/>
    </location>
</feature>
<organism evidence="2 3">
    <name type="scientific">Thomasclavelia cocleata</name>
    <dbReference type="NCBI Taxonomy" id="69824"/>
    <lineage>
        <taxon>Bacteria</taxon>
        <taxon>Bacillati</taxon>
        <taxon>Bacillota</taxon>
        <taxon>Erysipelotrichia</taxon>
        <taxon>Erysipelotrichales</taxon>
        <taxon>Coprobacillaceae</taxon>
        <taxon>Thomasclavelia</taxon>
    </lineage>
</organism>
<evidence type="ECO:0000313" key="2">
    <source>
        <dbReference type="EMBL" id="SET39493.1"/>
    </source>
</evidence>
<reference evidence="3" key="1">
    <citation type="submission" date="2016-10" db="EMBL/GenBank/DDBJ databases">
        <authorList>
            <person name="Varghese N."/>
            <person name="Submissions S."/>
        </authorList>
    </citation>
    <scope>NUCLEOTIDE SEQUENCE [LARGE SCALE GENOMIC DNA]</scope>
    <source>
        <strain evidence="3">DSM 1551</strain>
    </source>
</reference>
<dbReference type="Proteomes" id="UP000198558">
    <property type="component" value="Unassembled WGS sequence"/>
</dbReference>
<keyword evidence="2" id="KW-0808">Transferase</keyword>
<dbReference type="GO" id="GO:0016747">
    <property type="term" value="F:acyltransferase activity, transferring groups other than amino-acyl groups"/>
    <property type="evidence" value="ECO:0007669"/>
    <property type="project" value="InterPro"/>
</dbReference>
<dbReference type="RefSeq" id="WP_092353313.1">
    <property type="nucleotide sequence ID" value="NZ_CAOQEF010000004.1"/>
</dbReference>
<keyword evidence="3" id="KW-1185">Reference proteome</keyword>
<dbReference type="PROSITE" id="PS51186">
    <property type="entry name" value="GNAT"/>
    <property type="match status" value="1"/>
</dbReference>
<name>A0A1I0E5H0_9FIRM</name>
<evidence type="ECO:0000259" key="1">
    <source>
        <dbReference type="PROSITE" id="PS51186"/>
    </source>
</evidence>
<proteinExistence type="predicted"/>
<keyword evidence="2" id="KW-0012">Acyltransferase</keyword>
<dbReference type="OrthoDB" id="9796381at2"/>
<dbReference type="InterPro" id="IPR016181">
    <property type="entry name" value="Acyl_CoA_acyltransferase"/>
</dbReference>
<accession>A0A1I0E5H0</accession>
<gene>
    <name evidence="2" type="ORF">SAMN04489758_10936</name>
</gene>
<dbReference type="EMBL" id="FOIN01000009">
    <property type="protein sequence ID" value="SET39493.1"/>
    <property type="molecule type" value="Genomic_DNA"/>
</dbReference>
<dbReference type="InterPro" id="IPR000182">
    <property type="entry name" value="GNAT_dom"/>
</dbReference>
<dbReference type="Gene3D" id="3.40.630.30">
    <property type="match status" value="1"/>
</dbReference>
<dbReference type="SUPFAM" id="SSF55729">
    <property type="entry name" value="Acyl-CoA N-acyltransferases (Nat)"/>
    <property type="match status" value="1"/>
</dbReference>